<dbReference type="InterPro" id="IPR052679">
    <property type="entry name" value="Cell_Prolif_Regulator"/>
</dbReference>
<evidence type="ECO:0000313" key="2">
    <source>
        <dbReference type="EMBL" id="KAK5852496.1"/>
    </source>
</evidence>
<feature type="compositionally biased region" description="Basic residues" evidence="1">
    <location>
        <begin position="181"/>
        <end position="192"/>
    </location>
</feature>
<evidence type="ECO:0008006" key="4">
    <source>
        <dbReference type="Google" id="ProtNLM"/>
    </source>
</evidence>
<feature type="compositionally biased region" description="Basic and acidic residues" evidence="1">
    <location>
        <begin position="496"/>
        <end position="521"/>
    </location>
</feature>
<protein>
    <recommendedName>
        <fullName evidence="4">Lung adenoma susceptibility protein 2</fullName>
    </recommendedName>
</protein>
<feature type="region of interest" description="Disordered" evidence="1">
    <location>
        <begin position="157"/>
        <end position="196"/>
    </location>
</feature>
<comment type="caution">
    <text evidence="2">The sequence shown here is derived from an EMBL/GenBank/DDBJ whole genome shotgun (WGS) entry which is preliminary data.</text>
</comment>
<feature type="region of interest" description="Disordered" evidence="1">
    <location>
        <begin position="362"/>
        <end position="413"/>
    </location>
</feature>
<dbReference type="AlphaFoldDB" id="A0AAN7WUU1"/>
<feature type="compositionally biased region" description="Low complexity" evidence="1">
    <location>
        <begin position="380"/>
        <end position="389"/>
    </location>
</feature>
<reference evidence="2 3" key="1">
    <citation type="journal article" date="2023" name="Genes (Basel)">
        <title>Chromosome-Level Genome Assembly and Circadian Gene Repertoire of the Patagonia Blennie Eleginops maclovinus-The Closest Ancestral Proxy of Antarctic Cryonotothenioids.</title>
        <authorList>
            <person name="Cheng C.C."/>
            <person name="Rivera-Colon A.G."/>
            <person name="Minhas B.F."/>
            <person name="Wilson L."/>
            <person name="Rayamajhi N."/>
            <person name="Vargas-Chacoff L."/>
            <person name="Catchen J.M."/>
        </authorList>
    </citation>
    <scope>NUCLEOTIDE SEQUENCE [LARGE SCALE GENOMIC DNA]</scope>
    <source>
        <strain evidence="2">JMC-PN-2008</strain>
    </source>
</reference>
<feature type="compositionally biased region" description="Polar residues" evidence="1">
    <location>
        <begin position="522"/>
        <end position="538"/>
    </location>
</feature>
<dbReference type="Proteomes" id="UP001346869">
    <property type="component" value="Unassembled WGS sequence"/>
</dbReference>
<dbReference type="PANTHER" id="PTHR35079">
    <property type="entry name" value="LUNG ADENOMA SUSCEPTIBILITY PROTEIN 2"/>
    <property type="match status" value="1"/>
</dbReference>
<dbReference type="PANTHER" id="PTHR35079:SF1">
    <property type="entry name" value="LUNG ADENOMA SUSCEPTIBILITY PROTEIN 2"/>
    <property type="match status" value="1"/>
</dbReference>
<name>A0AAN7WUU1_ELEMC</name>
<accession>A0AAN7WUU1</accession>
<feature type="compositionally biased region" description="Basic and acidic residues" evidence="1">
    <location>
        <begin position="160"/>
        <end position="170"/>
    </location>
</feature>
<organism evidence="2 3">
    <name type="scientific">Eleginops maclovinus</name>
    <name type="common">Patagonian blennie</name>
    <name type="synonym">Eleginus maclovinus</name>
    <dbReference type="NCBI Taxonomy" id="56733"/>
    <lineage>
        <taxon>Eukaryota</taxon>
        <taxon>Metazoa</taxon>
        <taxon>Chordata</taxon>
        <taxon>Craniata</taxon>
        <taxon>Vertebrata</taxon>
        <taxon>Euteleostomi</taxon>
        <taxon>Actinopterygii</taxon>
        <taxon>Neopterygii</taxon>
        <taxon>Teleostei</taxon>
        <taxon>Neoteleostei</taxon>
        <taxon>Acanthomorphata</taxon>
        <taxon>Eupercaria</taxon>
        <taxon>Perciformes</taxon>
        <taxon>Notothenioidei</taxon>
        <taxon>Eleginopidae</taxon>
        <taxon>Eleginops</taxon>
    </lineage>
</organism>
<feature type="region of interest" description="Disordered" evidence="1">
    <location>
        <begin position="261"/>
        <end position="284"/>
    </location>
</feature>
<gene>
    <name evidence="2" type="ORF">PBY51_023958</name>
</gene>
<sequence length="538" mass="59389">MESSTGHLLSPESTVTSLLSNSGHLRSSLLAPEHNTTFRYRDKNYNSASAALDAYISDFERSQSSQWQTGLVLPHSLPSTAMGFRASTLRNTDVLREHLTDRELDFLNLPVSSLHHRGNRDRVSMTTDELLSIPYDGSMPVTHTSAYLQVPGLLSQSRAPEPRAAHRNWDRLSSSHPTPQMKHHHPHPTRSSRCRDRSGAAMLNADVDLAPASPHRRANRPDPSVCLHLPRWFTSNNNMDCSGISSVPEQKYPAWIQRYDVSERPPPSESELWNEQDPRGGAPSWVAELDHEDQDRTPTQVDSQQTLRDLRLQFAEHISLLAAENNSAAIMETVFRDNRLESLIQKADQVLSNLTYAGQVSGADGADGAVSPENPEELRSPSSHCCPPKSCRDSVTAGGVTEAPTDRGAQGPCSGLHGTSMFKQPGPVEALKQMLFRLQAVEAELQRQPQASAAPTPADRPHTQEAPLNQRSEAEADLETFPGGPSLQRAMHHLSRLKELVEEPREKQGEERGMKDEDEGRYSSSSADGLSCTQQKPS</sequence>
<dbReference type="EMBL" id="JAUZQC010000021">
    <property type="protein sequence ID" value="KAK5852496.1"/>
    <property type="molecule type" value="Genomic_DNA"/>
</dbReference>
<evidence type="ECO:0000256" key="1">
    <source>
        <dbReference type="SAM" id="MobiDB-lite"/>
    </source>
</evidence>
<keyword evidence="3" id="KW-1185">Reference proteome</keyword>
<evidence type="ECO:0000313" key="3">
    <source>
        <dbReference type="Proteomes" id="UP001346869"/>
    </source>
</evidence>
<reference evidence="2 3" key="2">
    <citation type="journal article" date="2023" name="Mol. Biol. Evol.">
        <title>Genomics of Secondarily Temperate Adaptation in the Only Non-Antarctic Icefish.</title>
        <authorList>
            <person name="Rivera-Colon A.G."/>
            <person name="Rayamajhi N."/>
            <person name="Minhas B.F."/>
            <person name="Madrigal G."/>
            <person name="Bilyk K.T."/>
            <person name="Yoon V."/>
            <person name="Hune M."/>
            <person name="Gregory S."/>
            <person name="Cheng C.H.C."/>
            <person name="Catchen J.M."/>
        </authorList>
    </citation>
    <scope>NUCLEOTIDE SEQUENCE [LARGE SCALE GENOMIC DNA]</scope>
    <source>
        <strain evidence="2">JMC-PN-2008</strain>
    </source>
</reference>
<proteinExistence type="predicted"/>
<feature type="region of interest" description="Disordered" evidence="1">
    <location>
        <begin position="446"/>
        <end position="538"/>
    </location>
</feature>